<gene>
    <name evidence="2" type="ORF">HF568_06345</name>
</gene>
<dbReference type="Pfam" id="PF10138">
    <property type="entry name" value="vWA-TerF-like"/>
    <property type="match status" value="2"/>
</dbReference>
<dbReference type="AlphaFoldDB" id="A0A8X8G9F4"/>
<dbReference type="SUPFAM" id="SSF53300">
    <property type="entry name" value="vWA-like"/>
    <property type="match status" value="1"/>
</dbReference>
<sequence>MIDLKKSQEKAGIQLKKHGVDAATLPSMHVGVCLDVSGSMSHEYHDGHVQNALTHLLGLAMHMDKTGCMDVFTFENSASQCREPATESNYHDYVRRYILDDDSVDKWGGTDYAPAIHLAYQHYYPDLTHLHTADAARRHVEALVHHGHGLMSRLFGHHKPEAAPEAPVAINPADHQPTLMLFLTDGECGDHEATRHAVHAATGLPLFWAFVGLGHDSSLLRELSRETDAEFVNLEHIRISDDELYGALISQKMTGWLRNLQGR</sequence>
<dbReference type="RefSeq" id="WP_215886190.1">
    <property type="nucleotide sequence ID" value="NZ_CP134225.1"/>
</dbReference>
<evidence type="ECO:0000259" key="1">
    <source>
        <dbReference type="Pfam" id="PF10138"/>
    </source>
</evidence>
<feature type="domain" description="vWA found in TerF C terminus" evidence="1">
    <location>
        <begin position="29"/>
        <end position="124"/>
    </location>
</feature>
<dbReference type="EMBL" id="JABBHS010000191">
    <property type="protein sequence ID" value="MBU2722833.1"/>
    <property type="molecule type" value="Genomic_DNA"/>
</dbReference>
<proteinExistence type="predicted"/>
<dbReference type="InterPro" id="IPR019303">
    <property type="entry name" value="vWA_TerF_C"/>
</dbReference>
<organism evidence="2 3">
    <name type="scientific">Acidithiobacillus ferridurans</name>
    <dbReference type="NCBI Taxonomy" id="1232575"/>
    <lineage>
        <taxon>Bacteria</taxon>
        <taxon>Pseudomonadati</taxon>
        <taxon>Pseudomonadota</taxon>
        <taxon>Acidithiobacillia</taxon>
        <taxon>Acidithiobacillales</taxon>
        <taxon>Acidithiobacillaceae</taxon>
        <taxon>Acidithiobacillus</taxon>
    </lineage>
</organism>
<dbReference type="InterPro" id="IPR036465">
    <property type="entry name" value="vWFA_dom_sf"/>
</dbReference>
<dbReference type="Gene3D" id="3.40.50.410">
    <property type="entry name" value="von Willebrand factor, type A domain"/>
    <property type="match status" value="1"/>
</dbReference>
<dbReference type="Proteomes" id="UP000887300">
    <property type="component" value="Unassembled WGS sequence"/>
</dbReference>
<reference evidence="2" key="1">
    <citation type="journal article" date="2021" name="ISME J.">
        <title>Genomic evolution of the class Acidithiobacillia: deep-branching Proteobacteria living in extreme acidic conditions.</title>
        <authorList>
            <person name="Moya-Beltran A."/>
            <person name="Beard S."/>
            <person name="Rojas-Villalobos C."/>
            <person name="Issotta F."/>
            <person name="Gallardo Y."/>
            <person name="Ulloa R."/>
            <person name="Giaveno A."/>
            <person name="Degli Esposti M."/>
            <person name="Johnson D.B."/>
            <person name="Quatrini R."/>
        </authorList>
    </citation>
    <scope>NUCLEOTIDE SEQUENCE</scope>
    <source>
        <strain evidence="2">DSM 583</strain>
    </source>
</reference>
<protein>
    <submittedName>
        <fullName evidence="2">VWA domain-containing protein</fullName>
    </submittedName>
</protein>
<accession>A0A8X8G9F4</accession>
<evidence type="ECO:0000313" key="2">
    <source>
        <dbReference type="EMBL" id="MBU2722833.1"/>
    </source>
</evidence>
<comment type="caution">
    <text evidence="2">The sequence shown here is derived from an EMBL/GenBank/DDBJ whole genome shotgun (WGS) entry which is preliminary data.</text>
</comment>
<feature type="domain" description="vWA found in TerF C terminus" evidence="1">
    <location>
        <begin position="173"/>
        <end position="260"/>
    </location>
</feature>
<name>A0A8X8G9F4_ACIFI</name>
<evidence type="ECO:0000313" key="3">
    <source>
        <dbReference type="Proteomes" id="UP000887300"/>
    </source>
</evidence>